<feature type="region of interest" description="Disordered" evidence="1">
    <location>
        <begin position="1"/>
        <end position="45"/>
    </location>
</feature>
<dbReference type="EMBL" id="BMAW01077168">
    <property type="protein sequence ID" value="GFU04972.1"/>
    <property type="molecule type" value="Genomic_DNA"/>
</dbReference>
<gene>
    <name evidence="2" type="ORF">NPIL_499201</name>
</gene>
<feature type="non-terminal residue" evidence="2">
    <location>
        <position position="45"/>
    </location>
</feature>
<dbReference type="Proteomes" id="UP000887013">
    <property type="component" value="Unassembled WGS sequence"/>
</dbReference>
<proteinExistence type="predicted"/>
<accession>A0A8X6Q3V4</accession>
<name>A0A8X6Q3V4_NEPPI</name>
<sequence>MLDQEEKVQGELSGSTICLGHGGSAETQMTLRPDKGQMNRLQEVV</sequence>
<comment type="caution">
    <text evidence="2">The sequence shown here is derived from an EMBL/GenBank/DDBJ whole genome shotgun (WGS) entry which is preliminary data.</text>
</comment>
<evidence type="ECO:0000313" key="2">
    <source>
        <dbReference type="EMBL" id="GFU04972.1"/>
    </source>
</evidence>
<evidence type="ECO:0000256" key="1">
    <source>
        <dbReference type="SAM" id="MobiDB-lite"/>
    </source>
</evidence>
<protein>
    <submittedName>
        <fullName evidence="2">Uncharacterized protein</fullName>
    </submittedName>
</protein>
<keyword evidence="3" id="KW-1185">Reference proteome</keyword>
<evidence type="ECO:0000313" key="3">
    <source>
        <dbReference type="Proteomes" id="UP000887013"/>
    </source>
</evidence>
<reference evidence="2" key="1">
    <citation type="submission" date="2020-08" db="EMBL/GenBank/DDBJ databases">
        <title>Multicomponent nature underlies the extraordinary mechanical properties of spider dragline silk.</title>
        <authorList>
            <person name="Kono N."/>
            <person name="Nakamura H."/>
            <person name="Mori M."/>
            <person name="Yoshida Y."/>
            <person name="Ohtoshi R."/>
            <person name="Malay A.D."/>
            <person name="Moran D.A.P."/>
            <person name="Tomita M."/>
            <person name="Numata K."/>
            <person name="Arakawa K."/>
        </authorList>
    </citation>
    <scope>NUCLEOTIDE SEQUENCE</scope>
</reference>
<organism evidence="2 3">
    <name type="scientific">Nephila pilipes</name>
    <name type="common">Giant wood spider</name>
    <name type="synonym">Nephila maculata</name>
    <dbReference type="NCBI Taxonomy" id="299642"/>
    <lineage>
        <taxon>Eukaryota</taxon>
        <taxon>Metazoa</taxon>
        <taxon>Ecdysozoa</taxon>
        <taxon>Arthropoda</taxon>
        <taxon>Chelicerata</taxon>
        <taxon>Arachnida</taxon>
        <taxon>Araneae</taxon>
        <taxon>Araneomorphae</taxon>
        <taxon>Entelegynae</taxon>
        <taxon>Araneoidea</taxon>
        <taxon>Nephilidae</taxon>
        <taxon>Nephila</taxon>
    </lineage>
</organism>
<dbReference type="AlphaFoldDB" id="A0A8X6Q3V4"/>